<accession>A0A4Z1IGP4</accession>
<evidence type="ECO:0000313" key="2">
    <source>
        <dbReference type="Proteomes" id="UP000297527"/>
    </source>
</evidence>
<comment type="caution">
    <text evidence="1">The sequence shown here is derived from an EMBL/GenBank/DDBJ whole genome shotgun (WGS) entry which is preliminary data.</text>
</comment>
<evidence type="ECO:0000313" key="1">
    <source>
        <dbReference type="EMBL" id="TGO60628.1"/>
    </source>
</evidence>
<proteinExistence type="predicted"/>
<keyword evidence="2" id="KW-1185">Reference proteome</keyword>
<dbReference type="OrthoDB" id="3507900at2759"/>
<name>A0A4Z1IGP4_9HELO</name>
<gene>
    <name evidence="1" type="ORF">BCON_0034g00080</name>
</gene>
<reference evidence="1 2" key="1">
    <citation type="submission" date="2017-12" db="EMBL/GenBank/DDBJ databases">
        <title>Comparative genomics of Botrytis spp.</title>
        <authorList>
            <person name="Valero-Jimenez C.A."/>
            <person name="Tapia P."/>
            <person name="Veloso J."/>
            <person name="Silva-Moreno E."/>
            <person name="Staats M."/>
            <person name="Valdes J.H."/>
            <person name="Van Kan J.A.L."/>
        </authorList>
    </citation>
    <scope>NUCLEOTIDE SEQUENCE [LARGE SCALE GENOMIC DNA]</scope>
    <source>
        <strain evidence="1 2">MUCL11595</strain>
    </source>
</reference>
<dbReference type="AlphaFoldDB" id="A0A4Z1IGP4"/>
<protein>
    <submittedName>
        <fullName evidence="1">Uncharacterized protein</fullName>
    </submittedName>
</protein>
<dbReference type="Proteomes" id="UP000297527">
    <property type="component" value="Unassembled WGS sequence"/>
</dbReference>
<organism evidence="1 2">
    <name type="scientific">Botryotinia convoluta</name>
    <dbReference type="NCBI Taxonomy" id="54673"/>
    <lineage>
        <taxon>Eukaryota</taxon>
        <taxon>Fungi</taxon>
        <taxon>Dikarya</taxon>
        <taxon>Ascomycota</taxon>
        <taxon>Pezizomycotina</taxon>
        <taxon>Leotiomycetes</taxon>
        <taxon>Helotiales</taxon>
        <taxon>Sclerotiniaceae</taxon>
        <taxon>Botryotinia</taxon>
    </lineage>
</organism>
<sequence>MESDFASIDLSNDRNAEFGHVIYSFATFDLIGIQSATRFLADVPQLQLNKIRALRLCHELKHPILTDVHFESYSPPAFRRQQKKDYRFLRRQREILVDICRKLSNMKG</sequence>
<dbReference type="EMBL" id="PQXN01000034">
    <property type="protein sequence ID" value="TGO60628.1"/>
    <property type="molecule type" value="Genomic_DNA"/>
</dbReference>